<dbReference type="PANTHER" id="PTHR34512">
    <property type="entry name" value="CELL SURFACE PROTEIN"/>
    <property type="match status" value="1"/>
</dbReference>
<accession>A0A7C4LMJ5</accession>
<dbReference type="InterPro" id="IPR011047">
    <property type="entry name" value="Quinoprotein_ADH-like_sf"/>
</dbReference>
<dbReference type="InterPro" id="IPR015943">
    <property type="entry name" value="WD40/YVTN_repeat-like_dom_sf"/>
</dbReference>
<reference evidence="1" key="1">
    <citation type="journal article" date="2020" name="mSystems">
        <title>Genome- and Community-Level Interaction Insights into Carbon Utilization and Element Cycling Functions of Hydrothermarchaeota in Hydrothermal Sediment.</title>
        <authorList>
            <person name="Zhou Z."/>
            <person name="Liu Y."/>
            <person name="Xu W."/>
            <person name="Pan J."/>
            <person name="Luo Z.H."/>
            <person name="Li M."/>
        </authorList>
    </citation>
    <scope>NUCLEOTIDE SEQUENCE [LARGE SCALE GENOMIC DNA]</scope>
    <source>
        <strain evidence="1">SpSt-508</strain>
    </source>
</reference>
<protein>
    <submittedName>
        <fullName evidence="1">Uncharacterized protein</fullName>
    </submittedName>
</protein>
<proteinExistence type="predicted"/>
<name>A0A7C4LMJ5_9PLAN</name>
<gene>
    <name evidence="1" type="ORF">ENS64_09690</name>
</gene>
<organism evidence="1">
    <name type="scientific">Schlesneria paludicola</name>
    <dbReference type="NCBI Taxonomy" id="360056"/>
    <lineage>
        <taxon>Bacteria</taxon>
        <taxon>Pseudomonadati</taxon>
        <taxon>Planctomycetota</taxon>
        <taxon>Planctomycetia</taxon>
        <taxon>Planctomycetales</taxon>
        <taxon>Planctomycetaceae</taxon>
        <taxon>Schlesneria</taxon>
    </lineage>
</organism>
<dbReference type="SUPFAM" id="SSF50998">
    <property type="entry name" value="Quinoprotein alcohol dehydrogenase-like"/>
    <property type="match status" value="1"/>
</dbReference>
<dbReference type="PANTHER" id="PTHR34512:SF30">
    <property type="entry name" value="OUTER MEMBRANE PROTEIN ASSEMBLY FACTOR BAMB"/>
    <property type="match status" value="1"/>
</dbReference>
<comment type="caution">
    <text evidence="1">The sequence shown here is derived from an EMBL/GenBank/DDBJ whole genome shotgun (WGS) entry which is preliminary data.</text>
</comment>
<dbReference type="EMBL" id="DSVQ01000012">
    <property type="protein sequence ID" value="HGT39518.1"/>
    <property type="molecule type" value="Genomic_DNA"/>
</dbReference>
<evidence type="ECO:0000313" key="1">
    <source>
        <dbReference type="EMBL" id="HGT39518.1"/>
    </source>
</evidence>
<dbReference type="AlphaFoldDB" id="A0A7C4LMJ5"/>
<sequence>MKVSERTDELEIPNPNSAMVWHYDHFDADGDGKIEFEETMHRTIGSAAIKDDLLFIADFSGLVHCVDAKKLSSSGKPVVYWTHDMFAPSWGSPLIVDGKVYIGDEDGDITILELSRKKNVIAEINMINSIYSTPVVANNTLFISNKSTLFAIKQGAKLEGGFKPTTRNQESGDSE</sequence>
<dbReference type="Gene3D" id="2.130.10.10">
    <property type="entry name" value="YVTN repeat-like/Quinoprotein amine dehydrogenase"/>
    <property type="match status" value="1"/>
</dbReference>